<dbReference type="SUPFAM" id="SSF52200">
    <property type="entry name" value="Toll/Interleukin receptor TIR domain"/>
    <property type="match status" value="1"/>
</dbReference>
<protein>
    <recommendedName>
        <fullName evidence="1">ADP-ribosyl cyclase/cyclic ADP-ribose hydrolase</fullName>
        <ecNumber evidence="1">3.2.2.6</ecNumber>
    </recommendedName>
</protein>
<dbReference type="InterPro" id="IPR042197">
    <property type="entry name" value="Apaf_helical"/>
</dbReference>
<dbReference type="EMBL" id="NKQK01000001">
    <property type="protein sequence ID" value="PSS36205.1"/>
    <property type="molecule type" value="Genomic_DNA"/>
</dbReference>
<dbReference type="InterPro" id="IPR032675">
    <property type="entry name" value="LRR_dom_sf"/>
</dbReference>
<evidence type="ECO:0000256" key="1">
    <source>
        <dbReference type="ARBA" id="ARBA00011982"/>
    </source>
</evidence>
<dbReference type="SMART" id="SM00255">
    <property type="entry name" value="TIR"/>
    <property type="match status" value="1"/>
</dbReference>
<dbReference type="GO" id="GO:0061809">
    <property type="term" value="F:NAD+ nucleosidase activity, cyclic ADP-ribose generating"/>
    <property type="evidence" value="ECO:0007669"/>
    <property type="project" value="UniProtKB-EC"/>
</dbReference>
<evidence type="ECO:0000313" key="9">
    <source>
        <dbReference type="EMBL" id="PSS36205.1"/>
    </source>
</evidence>
<gene>
    <name evidence="9" type="ORF">CEY00_Acc00750</name>
</gene>
<dbReference type="InterPro" id="IPR035897">
    <property type="entry name" value="Toll_tir_struct_dom_sf"/>
</dbReference>
<dbReference type="FunFam" id="3.40.50.10140:FF:000007">
    <property type="entry name" value="Disease resistance protein (TIR-NBS-LRR class)"/>
    <property type="match status" value="1"/>
</dbReference>
<dbReference type="Gramene" id="PSS36205">
    <property type="protein sequence ID" value="PSS36205"/>
    <property type="gene ID" value="CEY00_Acc00750"/>
</dbReference>
<dbReference type="OrthoDB" id="1901675at2759"/>
<dbReference type="EC" id="3.2.2.6" evidence="1"/>
<dbReference type="PRINTS" id="PR00364">
    <property type="entry name" value="DISEASERSIST"/>
</dbReference>
<feature type="region of interest" description="Disordered" evidence="7">
    <location>
        <begin position="1108"/>
        <end position="1144"/>
    </location>
</feature>
<dbReference type="Pfam" id="PF00560">
    <property type="entry name" value="LRR_1"/>
    <property type="match status" value="1"/>
</dbReference>
<dbReference type="Pfam" id="PF23282">
    <property type="entry name" value="WHD_ROQ1"/>
    <property type="match status" value="1"/>
</dbReference>
<evidence type="ECO:0000313" key="10">
    <source>
        <dbReference type="Proteomes" id="UP000241394"/>
    </source>
</evidence>
<comment type="catalytic activity">
    <reaction evidence="6">
        <text>NAD(+) + H2O = ADP-D-ribose + nicotinamide + H(+)</text>
        <dbReference type="Rhea" id="RHEA:16301"/>
        <dbReference type="ChEBI" id="CHEBI:15377"/>
        <dbReference type="ChEBI" id="CHEBI:15378"/>
        <dbReference type="ChEBI" id="CHEBI:17154"/>
        <dbReference type="ChEBI" id="CHEBI:57540"/>
        <dbReference type="ChEBI" id="CHEBI:57967"/>
        <dbReference type="EC" id="3.2.2.6"/>
    </reaction>
    <physiologicalReaction direction="left-to-right" evidence="6">
        <dbReference type="Rhea" id="RHEA:16302"/>
    </physiologicalReaction>
</comment>
<dbReference type="InterPro" id="IPR045344">
    <property type="entry name" value="C-JID"/>
</dbReference>
<dbReference type="OMA" id="QKPHEYL"/>
<dbReference type="SUPFAM" id="SSF52540">
    <property type="entry name" value="P-loop containing nucleoside triphosphate hydrolases"/>
    <property type="match status" value="1"/>
</dbReference>
<evidence type="ECO:0000256" key="4">
    <source>
        <dbReference type="ARBA" id="ARBA00022801"/>
    </source>
</evidence>
<keyword evidence="10" id="KW-1185">Reference proteome</keyword>
<dbReference type="Pfam" id="PF20160">
    <property type="entry name" value="C-JID"/>
    <property type="match status" value="1"/>
</dbReference>
<keyword evidence="3" id="KW-0677">Repeat</keyword>
<dbReference type="InterPro" id="IPR027417">
    <property type="entry name" value="P-loop_NTPase"/>
</dbReference>
<dbReference type="GO" id="GO:0043531">
    <property type="term" value="F:ADP binding"/>
    <property type="evidence" value="ECO:0007669"/>
    <property type="project" value="InterPro"/>
</dbReference>
<dbReference type="InterPro" id="IPR001611">
    <property type="entry name" value="Leu-rich_rpt"/>
</dbReference>
<reference evidence="9 10" key="1">
    <citation type="submission" date="2017-07" db="EMBL/GenBank/DDBJ databases">
        <title>An improved, manually edited Actinidia chinensis var. chinensis (kiwifruit) genome highlights the challenges associated with draft genomes and gene prediction in plants.</title>
        <authorList>
            <person name="Pilkington S."/>
            <person name="Crowhurst R."/>
            <person name="Hilario E."/>
            <person name="Nardozza S."/>
            <person name="Fraser L."/>
            <person name="Peng Y."/>
            <person name="Gunaseelan K."/>
            <person name="Simpson R."/>
            <person name="Tahir J."/>
            <person name="Deroles S."/>
            <person name="Templeton K."/>
            <person name="Luo Z."/>
            <person name="Davy M."/>
            <person name="Cheng C."/>
            <person name="Mcneilage M."/>
            <person name="Scaglione D."/>
            <person name="Liu Y."/>
            <person name="Zhang Q."/>
            <person name="Datson P."/>
            <person name="De Silva N."/>
            <person name="Gardiner S."/>
            <person name="Bassett H."/>
            <person name="Chagne D."/>
            <person name="Mccallum J."/>
            <person name="Dzierzon H."/>
            <person name="Deng C."/>
            <person name="Wang Y.-Y."/>
            <person name="Barron N."/>
            <person name="Manako K."/>
            <person name="Bowen J."/>
            <person name="Foster T."/>
            <person name="Erridge Z."/>
            <person name="Tiffin H."/>
            <person name="Waite C."/>
            <person name="Davies K."/>
            <person name="Grierson E."/>
            <person name="Laing W."/>
            <person name="Kirk R."/>
            <person name="Chen X."/>
            <person name="Wood M."/>
            <person name="Montefiori M."/>
            <person name="Brummell D."/>
            <person name="Schwinn K."/>
            <person name="Catanach A."/>
            <person name="Fullerton C."/>
            <person name="Li D."/>
            <person name="Meiyalaghan S."/>
            <person name="Nieuwenhuizen N."/>
            <person name="Read N."/>
            <person name="Prakash R."/>
            <person name="Hunter D."/>
            <person name="Zhang H."/>
            <person name="Mckenzie M."/>
            <person name="Knabel M."/>
            <person name="Harris A."/>
            <person name="Allan A."/>
            <person name="Chen A."/>
            <person name="Janssen B."/>
            <person name="Plunkett B."/>
            <person name="Dwamena C."/>
            <person name="Voogd C."/>
            <person name="Leif D."/>
            <person name="Lafferty D."/>
            <person name="Souleyre E."/>
            <person name="Varkonyi-Gasic E."/>
            <person name="Gambi F."/>
            <person name="Hanley J."/>
            <person name="Yao J.-L."/>
            <person name="Cheung J."/>
            <person name="David K."/>
            <person name="Warren B."/>
            <person name="Marsh K."/>
            <person name="Snowden K."/>
            <person name="Lin-Wang K."/>
            <person name="Brian L."/>
            <person name="Martinez-Sanchez M."/>
            <person name="Wang M."/>
            <person name="Ileperuma N."/>
            <person name="Macnee N."/>
            <person name="Campin R."/>
            <person name="Mcatee P."/>
            <person name="Drummond R."/>
            <person name="Espley R."/>
            <person name="Ireland H."/>
            <person name="Wu R."/>
            <person name="Atkinson R."/>
            <person name="Karunairetnam S."/>
            <person name="Bulley S."/>
            <person name="Chunkath S."/>
            <person name="Hanley Z."/>
            <person name="Storey R."/>
            <person name="Thrimawithana A."/>
            <person name="Thomson S."/>
            <person name="David C."/>
            <person name="Testolin R."/>
        </authorList>
    </citation>
    <scope>NUCLEOTIDE SEQUENCE [LARGE SCALE GENOMIC DNA]</scope>
    <source>
        <strain evidence="10">cv. Red5</strain>
        <tissue evidence="9">Young leaf</tissue>
    </source>
</reference>
<dbReference type="InterPro" id="IPR058192">
    <property type="entry name" value="WHD_ROQ1-like"/>
</dbReference>
<keyword evidence="2" id="KW-0433">Leucine-rich repeat</keyword>
<dbReference type="Gene3D" id="3.80.10.10">
    <property type="entry name" value="Ribonuclease Inhibitor"/>
    <property type="match status" value="2"/>
</dbReference>
<dbReference type="Gene3D" id="3.40.50.300">
    <property type="entry name" value="P-loop containing nucleotide triphosphate hydrolases"/>
    <property type="match status" value="1"/>
</dbReference>
<dbReference type="Pfam" id="PF01582">
    <property type="entry name" value="TIR"/>
    <property type="match status" value="1"/>
</dbReference>
<dbReference type="InterPro" id="IPR002182">
    <property type="entry name" value="NB-ARC"/>
</dbReference>
<dbReference type="InterPro" id="IPR000157">
    <property type="entry name" value="TIR_dom"/>
</dbReference>
<dbReference type="PANTHER" id="PTHR11017">
    <property type="entry name" value="LEUCINE-RICH REPEAT-CONTAINING PROTEIN"/>
    <property type="match status" value="1"/>
</dbReference>
<dbReference type="SUPFAM" id="SSF52058">
    <property type="entry name" value="L domain-like"/>
    <property type="match status" value="1"/>
</dbReference>
<dbReference type="STRING" id="1590841.A0A2R6S1P4"/>
<organism evidence="9 10">
    <name type="scientific">Actinidia chinensis var. chinensis</name>
    <name type="common">Chinese soft-hair kiwi</name>
    <dbReference type="NCBI Taxonomy" id="1590841"/>
    <lineage>
        <taxon>Eukaryota</taxon>
        <taxon>Viridiplantae</taxon>
        <taxon>Streptophyta</taxon>
        <taxon>Embryophyta</taxon>
        <taxon>Tracheophyta</taxon>
        <taxon>Spermatophyta</taxon>
        <taxon>Magnoliopsida</taxon>
        <taxon>eudicotyledons</taxon>
        <taxon>Gunneridae</taxon>
        <taxon>Pentapetalae</taxon>
        <taxon>asterids</taxon>
        <taxon>Ericales</taxon>
        <taxon>Actinidiaceae</taxon>
        <taxon>Actinidia</taxon>
    </lineage>
</organism>
<dbReference type="AlphaFoldDB" id="A0A2R6S1P4"/>
<reference evidence="10" key="2">
    <citation type="journal article" date="2018" name="BMC Genomics">
        <title>A manually annotated Actinidia chinensis var. chinensis (kiwifruit) genome highlights the challenges associated with draft genomes and gene prediction in plants.</title>
        <authorList>
            <person name="Pilkington S.M."/>
            <person name="Crowhurst R."/>
            <person name="Hilario E."/>
            <person name="Nardozza S."/>
            <person name="Fraser L."/>
            <person name="Peng Y."/>
            <person name="Gunaseelan K."/>
            <person name="Simpson R."/>
            <person name="Tahir J."/>
            <person name="Deroles S.C."/>
            <person name="Templeton K."/>
            <person name="Luo Z."/>
            <person name="Davy M."/>
            <person name="Cheng C."/>
            <person name="McNeilage M."/>
            <person name="Scaglione D."/>
            <person name="Liu Y."/>
            <person name="Zhang Q."/>
            <person name="Datson P."/>
            <person name="De Silva N."/>
            <person name="Gardiner S.E."/>
            <person name="Bassett H."/>
            <person name="Chagne D."/>
            <person name="McCallum J."/>
            <person name="Dzierzon H."/>
            <person name="Deng C."/>
            <person name="Wang Y.Y."/>
            <person name="Barron L."/>
            <person name="Manako K."/>
            <person name="Bowen J."/>
            <person name="Foster T.M."/>
            <person name="Erridge Z.A."/>
            <person name="Tiffin H."/>
            <person name="Waite C.N."/>
            <person name="Davies K.M."/>
            <person name="Grierson E.P."/>
            <person name="Laing W.A."/>
            <person name="Kirk R."/>
            <person name="Chen X."/>
            <person name="Wood M."/>
            <person name="Montefiori M."/>
            <person name="Brummell D.A."/>
            <person name="Schwinn K.E."/>
            <person name="Catanach A."/>
            <person name="Fullerton C."/>
            <person name="Li D."/>
            <person name="Meiyalaghan S."/>
            <person name="Nieuwenhuizen N."/>
            <person name="Read N."/>
            <person name="Prakash R."/>
            <person name="Hunter D."/>
            <person name="Zhang H."/>
            <person name="McKenzie M."/>
            <person name="Knabel M."/>
            <person name="Harris A."/>
            <person name="Allan A.C."/>
            <person name="Gleave A."/>
            <person name="Chen A."/>
            <person name="Janssen B.J."/>
            <person name="Plunkett B."/>
            <person name="Ampomah-Dwamena C."/>
            <person name="Voogd C."/>
            <person name="Leif D."/>
            <person name="Lafferty D."/>
            <person name="Souleyre E.J.F."/>
            <person name="Varkonyi-Gasic E."/>
            <person name="Gambi F."/>
            <person name="Hanley J."/>
            <person name="Yao J.L."/>
            <person name="Cheung J."/>
            <person name="David K.M."/>
            <person name="Warren B."/>
            <person name="Marsh K."/>
            <person name="Snowden K.C."/>
            <person name="Lin-Wang K."/>
            <person name="Brian L."/>
            <person name="Martinez-Sanchez M."/>
            <person name="Wang M."/>
            <person name="Ileperuma N."/>
            <person name="Macnee N."/>
            <person name="Campin R."/>
            <person name="McAtee P."/>
            <person name="Drummond R.S.M."/>
            <person name="Espley R.V."/>
            <person name="Ireland H.S."/>
            <person name="Wu R."/>
            <person name="Atkinson R.G."/>
            <person name="Karunairetnam S."/>
            <person name="Bulley S."/>
            <person name="Chunkath S."/>
            <person name="Hanley Z."/>
            <person name="Storey R."/>
            <person name="Thrimawithana A.H."/>
            <person name="Thomson S."/>
            <person name="David C."/>
            <person name="Testolin R."/>
            <person name="Huang H."/>
            <person name="Hellens R.P."/>
            <person name="Schaffer R.J."/>
        </authorList>
    </citation>
    <scope>NUCLEOTIDE SEQUENCE [LARGE SCALE GENOMIC DNA]</scope>
    <source>
        <strain evidence="10">cv. Red5</strain>
    </source>
</reference>
<evidence type="ECO:0000256" key="5">
    <source>
        <dbReference type="ARBA" id="ARBA00023027"/>
    </source>
</evidence>
<dbReference type="PROSITE" id="PS51450">
    <property type="entry name" value="LRR"/>
    <property type="match status" value="1"/>
</dbReference>
<keyword evidence="5" id="KW-0520">NAD</keyword>
<proteinExistence type="predicted"/>
<evidence type="ECO:0000259" key="8">
    <source>
        <dbReference type="PROSITE" id="PS50104"/>
    </source>
</evidence>
<evidence type="ECO:0000256" key="3">
    <source>
        <dbReference type="ARBA" id="ARBA00022737"/>
    </source>
</evidence>
<comment type="caution">
    <text evidence="9">The sequence shown here is derived from an EMBL/GenBank/DDBJ whole genome shotgun (WGS) entry which is preliminary data.</text>
</comment>
<dbReference type="GO" id="GO:0007165">
    <property type="term" value="P:signal transduction"/>
    <property type="evidence" value="ECO:0007669"/>
    <property type="project" value="InterPro"/>
</dbReference>
<dbReference type="InterPro" id="IPR044974">
    <property type="entry name" value="Disease_R_plants"/>
</dbReference>
<dbReference type="InParanoid" id="A0A2R6S1P4"/>
<evidence type="ECO:0000256" key="6">
    <source>
        <dbReference type="ARBA" id="ARBA00047304"/>
    </source>
</evidence>
<dbReference type="PROSITE" id="PS50104">
    <property type="entry name" value="TIR"/>
    <property type="match status" value="1"/>
</dbReference>
<name>A0A2R6S1P4_ACTCC</name>
<dbReference type="Gene3D" id="3.40.50.10140">
    <property type="entry name" value="Toll/interleukin-1 receptor homology (TIR) domain"/>
    <property type="match status" value="1"/>
</dbReference>
<dbReference type="Proteomes" id="UP000241394">
    <property type="component" value="Chromosome LG1"/>
</dbReference>
<evidence type="ECO:0000256" key="7">
    <source>
        <dbReference type="SAM" id="MobiDB-lite"/>
    </source>
</evidence>
<dbReference type="Gene3D" id="1.10.8.430">
    <property type="entry name" value="Helical domain of apoptotic protease-activating factors"/>
    <property type="match status" value="1"/>
</dbReference>
<dbReference type="Pfam" id="PF00931">
    <property type="entry name" value="NB-ARC"/>
    <property type="match status" value="1"/>
</dbReference>
<dbReference type="PANTHER" id="PTHR11017:SF575">
    <property type="entry name" value="ADP-RIBOSYL CYCLASE_CYCLIC ADP-RIBOSE HYDROLASE"/>
    <property type="match status" value="1"/>
</dbReference>
<sequence length="1144" mass="129411">MAAFFSPSSPTRQWTYDVFLSFRGEDTRKTFTDHLYFALKDAGVNAFRDDNELRRGNDISCELLKAIRESRISVVVFSANYSGSRWCLEELAEILECRKRLQQLVLPIFYGVDPSDVRKQRGSFEFGEAFVNKLGADMEKLVSMWKSALTEAANLSGWELSKTCNGHEAKFIKKIVAKILQELNHTYLHVANHPVGLDGRVRRMNLLLSPGSNDIRIVGIWGMSGMGKTTIAKAVYNQFFHCFDGKSFLENVSEISKQPDGLIRLQEQLLSDILKSKKVKVGNVDRGITVIKERLCNRRVLAVVDDVDQIEQLNAIARRRDWFGLGSRIIVTTRDEHFLKTIAADEIYRAEELNDQESLELFSCHAFGKNGPIKKDYAQLSKDMISYSGGLPLALEVLGSFLRDKEILEWKDALEKLKMIPHDQILNKLRISIDALEDDKLKDIFLDIACFFIGVDKDYAITILDGCGLFPTIGIGVLTRRCLVAVNRDNKLRMHDLLRDTGREIVRKESLKDPGRRSRLWFHQDVLNILEKHTGTDSIEGLTLNLPRSSKVHRRAEAFAKMQNLRLLQLNHLSVTGDYKHLPKELVWLCWHGFPLKHIPNNFQQANLVAIDMQYSNLRQVWKDTKVLEKLKVLNLSHSHYLTSTPDFLLLPNLEKLMLKDCKNLVEVHQSIGSLDKLVLLEVKDCPNLKNLPRSICKLKWVVTLDLSGCLTIDKLPEDIGDMESLTTLLVDNTAIRQVPFSIVRLKNLRHLSLRGCRGTPSSTLPSLIWSWLSPRRNHPVSQYNLLPTSLSGLSSLTELSLRDCNLSHDAIPNDLGNLSCLIELDLSGNNFVSLPDSMTCLYNLKTLHLDRCTRLESLPELPSSIMALGAKDCSSLERLPMSNFTRTPDLLLRNCHRLTDVPGLEKMEPVRDTRILMQGCNSLSKTFKETLFQKWSTRGFWAVCLPGKDIPDWFSHQSMSSSLSFQVPLNPACTMKGFLLCIVYSANSDSVEAYPAIKVINKTKTLDWTYLPPFRLIEVSRDDHLWVIHLPPSKLCKGDLVNVEVNFGKEVNVNRCGIHLVLEHVTKSDEDSIVEVDEEQVSIAGEQVTKPDEDSIVEVDEEQVSIAGDQLGAHGKRGHEDDDGPPRWRTQAQTGGSHAPPSI</sequence>
<evidence type="ECO:0000256" key="2">
    <source>
        <dbReference type="ARBA" id="ARBA00022614"/>
    </source>
</evidence>
<accession>A0A2R6S1P4</accession>
<keyword evidence="4" id="KW-0378">Hydrolase</keyword>
<feature type="domain" description="TIR" evidence="8">
    <location>
        <begin position="14"/>
        <end position="183"/>
    </location>
</feature>
<dbReference type="GO" id="GO:0006952">
    <property type="term" value="P:defense response"/>
    <property type="evidence" value="ECO:0007669"/>
    <property type="project" value="InterPro"/>
</dbReference>
<dbReference type="FunCoup" id="A0A2R6S1P4">
    <property type="interactions" value="276"/>
</dbReference>